<feature type="transmembrane region" description="Helical" evidence="1">
    <location>
        <begin position="163"/>
        <end position="187"/>
    </location>
</feature>
<protein>
    <submittedName>
        <fullName evidence="2">ABC transporter permease</fullName>
    </submittedName>
</protein>
<dbReference type="OrthoDB" id="149032at2"/>
<proteinExistence type="predicted"/>
<evidence type="ECO:0000313" key="2">
    <source>
        <dbReference type="EMBL" id="RYV50631.1"/>
    </source>
</evidence>
<keyword evidence="3" id="KW-1185">Reference proteome</keyword>
<reference evidence="2 3" key="1">
    <citation type="submission" date="2019-01" db="EMBL/GenBank/DDBJ databases">
        <title>Novel species of Cellulomonas.</title>
        <authorList>
            <person name="Liu Q."/>
            <person name="Xin Y.-H."/>
        </authorList>
    </citation>
    <scope>NUCLEOTIDE SEQUENCE [LARGE SCALE GENOMIC DNA]</scope>
    <source>
        <strain evidence="2 3">HLT2-17</strain>
    </source>
</reference>
<feature type="transmembrane region" description="Helical" evidence="1">
    <location>
        <begin position="199"/>
        <end position="223"/>
    </location>
</feature>
<dbReference type="GO" id="GO:0140359">
    <property type="term" value="F:ABC-type transporter activity"/>
    <property type="evidence" value="ECO:0007669"/>
    <property type="project" value="InterPro"/>
</dbReference>
<feature type="transmembrane region" description="Helical" evidence="1">
    <location>
        <begin position="138"/>
        <end position="157"/>
    </location>
</feature>
<feature type="transmembrane region" description="Helical" evidence="1">
    <location>
        <begin position="74"/>
        <end position="98"/>
    </location>
</feature>
<organism evidence="2 3">
    <name type="scientific">Pengzhenrongella frigida</name>
    <dbReference type="NCBI Taxonomy" id="1259133"/>
    <lineage>
        <taxon>Bacteria</taxon>
        <taxon>Bacillati</taxon>
        <taxon>Actinomycetota</taxon>
        <taxon>Actinomycetes</taxon>
        <taxon>Micrococcales</taxon>
        <taxon>Pengzhenrongella</taxon>
    </lineage>
</organism>
<dbReference type="EMBL" id="SDWW01000030">
    <property type="protein sequence ID" value="RYV50631.1"/>
    <property type="molecule type" value="Genomic_DNA"/>
</dbReference>
<keyword evidence="1" id="KW-1133">Transmembrane helix</keyword>
<keyword evidence="1" id="KW-0472">Membrane</keyword>
<dbReference type="PANTHER" id="PTHR43471">
    <property type="entry name" value="ABC TRANSPORTER PERMEASE"/>
    <property type="match status" value="1"/>
</dbReference>
<keyword evidence="1" id="KW-0812">Transmembrane</keyword>
<accession>A0A4Q5N3N7</accession>
<gene>
    <name evidence="2" type="ORF">EUA98_12730</name>
</gene>
<dbReference type="GO" id="GO:0005886">
    <property type="term" value="C:plasma membrane"/>
    <property type="evidence" value="ECO:0007669"/>
    <property type="project" value="UniProtKB-SubCell"/>
</dbReference>
<feature type="transmembrane region" description="Helical" evidence="1">
    <location>
        <begin position="32"/>
        <end position="54"/>
    </location>
</feature>
<dbReference type="Pfam" id="PF12679">
    <property type="entry name" value="ABC2_membrane_2"/>
    <property type="match status" value="1"/>
</dbReference>
<dbReference type="Proteomes" id="UP000293764">
    <property type="component" value="Unassembled WGS sequence"/>
</dbReference>
<sequence>MAPERGTWALSWHGVRTVAVLDLRQRVRSTRWMAALVVWFVVVGAVTWLTWVATDAAFGSSRDYGSTSSQVGPTIAGPAGPTVFGLIVFFVLFLGLLVSPTLSATAINGDRNAGTLATLQVTLLTPAEIAVGKLGASWVAALAFLVVSVPFLILALTAGGTPVLSVVVCLLVLALLLAVVCAIGLGFSALTARTSGSAVLTYVTVAGLSVISPMVFGLTVPAITTAEPVRVWNVPADFDWYAGEPPTCELTTQSMTRTHTERTWWLLAVNPFVIVADAAPGARSGTSGSGFDVLGGIRELVRDARTGPPTEINYCEGRFGTGGADSPVAQREPDRSVVWPWGLAVNLLLGAAGLATAVRRLTIPQRTLPRGTRVA</sequence>
<evidence type="ECO:0000256" key="1">
    <source>
        <dbReference type="SAM" id="Phobius"/>
    </source>
</evidence>
<dbReference type="AlphaFoldDB" id="A0A4Q5N3N7"/>
<comment type="caution">
    <text evidence="2">The sequence shown here is derived from an EMBL/GenBank/DDBJ whole genome shotgun (WGS) entry which is preliminary data.</text>
</comment>
<evidence type="ECO:0000313" key="3">
    <source>
        <dbReference type="Proteomes" id="UP000293764"/>
    </source>
</evidence>
<feature type="transmembrane region" description="Helical" evidence="1">
    <location>
        <begin position="338"/>
        <end position="358"/>
    </location>
</feature>
<name>A0A4Q5N3N7_9MICO</name>